<dbReference type="InterPro" id="IPR000219">
    <property type="entry name" value="DH_dom"/>
</dbReference>
<evidence type="ECO:0000256" key="1">
    <source>
        <dbReference type="SAM" id="MobiDB-lite"/>
    </source>
</evidence>
<feature type="compositionally biased region" description="Polar residues" evidence="1">
    <location>
        <begin position="1025"/>
        <end position="1062"/>
    </location>
</feature>
<feature type="compositionally biased region" description="Polar residues" evidence="1">
    <location>
        <begin position="993"/>
        <end position="1004"/>
    </location>
</feature>
<feature type="compositionally biased region" description="Low complexity" evidence="1">
    <location>
        <begin position="252"/>
        <end position="267"/>
    </location>
</feature>
<feature type="compositionally biased region" description="Acidic residues" evidence="1">
    <location>
        <begin position="739"/>
        <end position="779"/>
    </location>
</feature>
<feature type="compositionally biased region" description="Polar residues" evidence="1">
    <location>
        <begin position="1698"/>
        <end position="1719"/>
    </location>
</feature>
<dbReference type="InterPro" id="IPR035899">
    <property type="entry name" value="DBL_dom_sf"/>
</dbReference>
<feature type="compositionally biased region" description="Low complexity" evidence="1">
    <location>
        <begin position="976"/>
        <end position="992"/>
    </location>
</feature>
<dbReference type="CDD" id="cd00160">
    <property type="entry name" value="RhoGEF"/>
    <property type="match status" value="1"/>
</dbReference>
<feature type="compositionally biased region" description="Low complexity" evidence="1">
    <location>
        <begin position="1005"/>
        <end position="1020"/>
    </location>
</feature>
<dbReference type="InterPro" id="IPR001331">
    <property type="entry name" value="GDS_CDC24_CS"/>
</dbReference>
<feature type="region of interest" description="Disordered" evidence="1">
    <location>
        <begin position="1758"/>
        <end position="1816"/>
    </location>
</feature>
<dbReference type="PANTHER" id="PTHR22834:SF20">
    <property type="entry name" value="SH3 DOMAIN-CONTAINING PROTEIN"/>
    <property type="match status" value="1"/>
</dbReference>
<feature type="compositionally biased region" description="Basic and acidic residues" evidence="1">
    <location>
        <begin position="514"/>
        <end position="531"/>
    </location>
</feature>
<name>A0ABR3GIJ7_9PEZI</name>
<feature type="compositionally biased region" description="Polar residues" evidence="1">
    <location>
        <begin position="161"/>
        <end position="174"/>
    </location>
</feature>
<dbReference type="SMART" id="SM00325">
    <property type="entry name" value="RhoGEF"/>
    <property type="match status" value="1"/>
</dbReference>
<dbReference type="Gene3D" id="1.20.1270.60">
    <property type="entry name" value="Arfaptin homology (AH) domain/BAR domain"/>
    <property type="match status" value="1"/>
</dbReference>
<feature type="region of interest" description="Disordered" evidence="1">
    <location>
        <begin position="713"/>
        <end position="907"/>
    </location>
</feature>
<evidence type="ECO:0000313" key="3">
    <source>
        <dbReference type="EMBL" id="KAL0635688.1"/>
    </source>
</evidence>
<dbReference type="PANTHER" id="PTHR22834">
    <property type="entry name" value="NUCLEAR FUSION PROTEIN FUS2"/>
    <property type="match status" value="1"/>
</dbReference>
<feature type="region of interest" description="Disordered" evidence="1">
    <location>
        <begin position="1"/>
        <end position="393"/>
    </location>
</feature>
<feature type="compositionally biased region" description="Low complexity" evidence="1">
    <location>
        <begin position="1763"/>
        <end position="1780"/>
    </location>
</feature>
<feature type="region of interest" description="Disordered" evidence="1">
    <location>
        <begin position="419"/>
        <end position="438"/>
    </location>
</feature>
<feature type="region of interest" description="Disordered" evidence="1">
    <location>
        <begin position="924"/>
        <end position="1072"/>
    </location>
</feature>
<dbReference type="CDD" id="cd07589">
    <property type="entry name" value="BAR_DNMBP"/>
    <property type="match status" value="1"/>
</dbReference>
<feature type="region of interest" description="Disordered" evidence="1">
    <location>
        <begin position="514"/>
        <end position="577"/>
    </location>
</feature>
<evidence type="ECO:0000259" key="2">
    <source>
        <dbReference type="PROSITE" id="PS50010"/>
    </source>
</evidence>
<dbReference type="InterPro" id="IPR027267">
    <property type="entry name" value="AH/BAR_dom_sf"/>
</dbReference>
<dbReference type="SUPFAM" id="SSF48065">
    <property type="entry name" value="DBL homology domain (DH-domain)"/>
    <property type="match status" value="1"/>
</dbReference>
<sequence length="1896" mass="210031">MPTSSLDASAHPPPNGPLPDTPSSSVSPSPSKPKAILPKSSTIVAKTNYVSPYRQGAPGRSVSTPLAKPVPATGNTHSPNFKDIVSRFNNKQDEKIPNPSNRIPAVAAAPIGYKTRKSPAWKPTGANGQTASRGKASERSIPVQDSQNRNNGEKVDGRLQQGMSGDTGFANSRNLPPLDTSVNDKHLGVGGVGHRRSRSALEIHSPSAASLADTEETHSPLAARPLRHRRSRSNVEIYHSPDDDFQADHIFTRSTQRVVSPRSPPSSNKSGIPLPKSRVTSPSPPNPKRRGAGSKADGLVIAVSSHGSRRTPQPISSPRLAAYISAPLPAKSPPLRSSRQRPAGSTSTSRQKFQNGQSPASPAGGYAKDVGIQRGRGTRSSSAGEARGREVKKKIPELGQVDFAARRARIQSAFNRTLKETNEGQGKVVSRGHSKRSVRGEIEEDTLRSAISERIDEEDENDEELLEFQIQYTNEQGEVEVGFEITEHVESIGTNFGTENPVDLHLEAHDEDNFQEAPERPDISEIYERPESQASTLSMDSSESSFEDDIPISIEGTSENQSSKDVRPLNQEEDTLSPRTRARPFSLIEPRRGEMSIPLIVTPDSPPSLAQVSKFLRPESSWSGWSINSEYNSRDPPSSVLDMPAHQMFNSVGVVVDPPPSDQRESTTSLSDAYIPIMLVREKEGLSPISPMTSNASDTPIDDRATIADVFEDYDEPREDFLRSYANTEVDFTDREMETQDEYEGDTQDEYQGEETELEEEDGEATEAERDETDADLTEGEYSHCDGEDDEQYDSTSCSEIPDSARPSTDDQSDGWTSASPSPEMDVHPARRLSMNSLLDSPTTPRQFHDMDMEEIESPLPPTPPPKDSHFLPPVPPAKDPPRAVSPSPSAMSAPTIQTGYSGYTDHRMPTYGFPSYPLQLPEIQRDNEPLGLAIITQPEEPSGTPTPPPGSTRPSFDRWHTAPIMETQTESSRPSLDYQSSSYTSGSRQSLDQYSSQRPSLDQSYPSKSSNSPPSSFYSEIESRLSNVSAGQNGHRNSETPASSMAPTNRESSSIHSQEQALPQIPPEQKMMTKRRHLLKELVDTEYSYFRDMTVAMEIYKGSANACAAITGDDIKVLFGNTESVVQFSKAFLEDLRLAVGSVYVIRRARSGVTSSAASIAGSVMSSDERSGGLLEDFEQEEEKDRKTYVGEVFMDMFYNMEKVYGEYCKNHDNAVGRLAKLQDNRGVAIWLTECKTCAEDLTSAWNLESLLIKPVQRILKYPLLLTQLLECTPRGHPDYIQLDVAAKEMKFVANRINEMKKRKDMVEKIVGRGGKRQESDIGHGITKAFARRAEKLKQSVGLSEVVVDEIYNRLFENYNMHFVQVQVIIRDIEIYNMDIQGHVDKFLEYTQTIQQYVDISNSQYPELESKWRKFDSAMRELATTYLTEHKLRVRKHAIDPLEMLLKMHESPQRIMTKRNKKAVDFARFRAIKDRGDAPDKKTKDLADAYTALNETLIDELPKLFRLTKKLVDAVLTNFVELQGLWMNSWASKIKMTFPELAMPESLEDIVKGFEGDFKYNEQSLNHLGICNGTLKAELMPQNSLHSPSVTTLSLEAFEDPAAHRRPSTGIATSEISDLSPAARDRAMSLTTHSPTATSFFDKSERFFDSKSERRYSGGSTLSPLVAMAPGVLPILPSLAPRNRSTSIAHSLPHRTPSISSLNPQVQRSYSERQQSSVAREFSRPLSRTYSLAETIFDGPETQTAYASSSSLIDPRVENLNPSRAPSPAAPSVFSSAMPMDDDREMRSDVPERGGSPSRTLSRTPSRAPSVASSMHSQRRILTLSGGGTPIFVAASLYEFNIDKQRREGGFPYLTYVQGEIFDVVGTKGEIWLAKNQDDKNGELGWIWCKHFARL</sequence>
<dbReference type="Gene3D" id="1.20.900.10">
    <property type="entry name" value="Dbl homology (DH) domain"/>
    <property type="match status" value="1"/>
</dbReference>
<protein>
    <recommendedName>
        <fullName evidence="2">DH domain-containing protein</fullName>
    </recommendedName>
</protein>
<feature type="region of interest" description="Disordered" evidence="1">
    <location>
        <begin position="1689"/>
        <end position="1725"/>
    </location>
</feature>
<comment type="caution">
    <text evidence="3">The sequence shown here is derived from an EMBL/GenBank/DDBJ whole genome shotgun (WGS) entry which is preliminary data.</text>
</comment>
<dbReference type="Pfam" id="PF00621">
    <property type="entry name" value="RhoGEF"/>
    <property type="match status" value="1"/>
</dbReference>
<dbReference type="SUPFAM" id="SSF103657">
    <property type="entry name" value="BAR/IMD domain-like"/>
    <property type="match status" value="1"/>
</dbReference>
<keyword evidence="4" id="KW-1185">Reference proteome</keyword>
<dbReference type="PROSITE" id="PS50010">
    <property type="entry name" value="DH_2"/>
    <property type="match status" value="1"/>
</dbReference>
<dbReference type="Proteomes" id="UP001447188">
    <property type="component" value="Unassembled WGS sequence"/>
</dbReference>
<feature type="compositionally biased region" description="Low complexity" evidence="1">
    <location>
        <begin position="1797"/>
        <end position="1811"/>
    </location>
</feature>
<proteinExistence type="predicted"/>
<feature type="compositionally biased region" description="Polar residues" evidence="1">
    <location>
        <begin position="834"/>
        <end position="846"/>
    </location>
</feature>
<feature type="compositionally biased region" description="Basic and acidic residues" evidence="1">
    <location>
        <begin position="239"/>
        <end position="251"/>
    </location>
</feature>
<gene>
    <name evidence="3" type="ORF">Q9L58_005322</name>
</gene>
<feature type="compositionally biased region" description="Polar residues" evidence="1">
    <location>
        <begin position="39"/>
        <end position="50"/>
    </location>
</feature>
<dbReference type="InterPro" id="IPR051492">
    <property type="entry name" value="Dynamin-Rho_GEF"/>
</dbReference>
<feature type="domain" description="DH" evidence="2">
    <location>
        <begin position="1075"/>
        <end position="1301"/>
    </location>
</feature>
<dbReference type="PROSITE" id="PS00741">
    <property type="entry name" value="DH_1"/>
    <property type="match status" value="1"/>
</dbReference>
<reference evidence="3 4" key="1">
    <citation type="submission" date="2024-02" db="EMBL/GenBank/DDBJ databases">
        <title>Discinaceae phylogenomics.</title>
        <authorList>
            <person name="Dirks A.C."/>
            <person name="James T.Y."/>
        </authorList>
    </citation>
    <scope>NUCLEOTIDE SEQUENCE [LARGE SCALE GENOMIC DNA]</scope>
    <source>
        <strain evidence="3 4">ACD0624</strain>
    </source>
</reference>
<dbReference type="EMBL" id="JBBBZM010000064">
    <property type="protein sequence ID" value="KAL0635688.1"/>
    <property type="molecule type" value="Genomic_DNA"/>
</dbReference>
<accession>A0ABR3GIJ7</accession>
<organism evidence="3 4">
    <name type="scientific">Discina gigas</name>
    <dbReference type="NCBI Taxonomy" id="1032678"/>
    <lineage>
        <taxon>Eukaryota</taxon>
        <taxon>Fungi</taxon>
        <taxon>Dikarya</taxon>
        <taxon>Ascomycota</taxon>
        <taxon>Pezizomycotina</taxon>
        <taxon>Pezizomycetes</taxon>
        <taxon>Pezizales</taxon>
        <taxon>Discinaceae</taxon>
        <taxon>Discina</taxon>
    </lineage>
</organism>
<feature type="compositionally biased region" description="Polar residues" evidence="1">
    <location>
        <begin position="343"/>
        <end position="360"/>
    </location>
</feature>
<feature type="compositionally biased region" description="Pro residues" evidence="1">
    <location>
        <begin position="11"/>
        <end position="20"/>
    </location>
</feature>
<feature type="compositionally biased region" description="Low complexity" evidence="1">
    <location>
        <begin position="883"/>
        <end position="895"/>
    </location>
</feature>
<feature type="compositionally biased region" description="Low complexity" evidence="1">
    <location>
        <begin position="21"/>
        <end position="33"/>
    </location>
</feature>
<evidence type="ECO:0000313" key="4">
    <source>
        <dbReference type="Proteomes" id="UP001447188"/>
    </source>
</evidence>